<reference evidence="1" key="2">
    <citation type="submission" date="2025-08" db="UniProtKB">
        <authorList>
            <consortium name="Ensembl"/>
        </authorList>
    </citation>
    <scope>IDENTIFICATION</scope>
</reference>
<protein>
    <submittedName>
        <fullName evidence="1">Uncharacterized protein</fullName>
    </submittedName>
</protein>
<dbReference type="Proteomes" id="UP000314982">
    <property type="component" value="Unassembled WGS sequence"/>
</dbReference>
<keyword evidence="2" id="KW-1185">Reference proteome</keyword>
<reference evidence="1" key="3">
    <citation type="submission" date="2025-09" db="UniProtKB">
        <authorList>
            <consortium name="Ensembl"/>
        </authorList>
    </citation>
    <scope>IDENTIFICATION</scope>
</reference>
<proteinExistence type="predicted"/>
<dbReference type="AlphaFoldDB" id="A0A4W5KB06"/>
<evidence type="ECO:0000313" key="2">
    <source>
        <dbReference type="Proteomes" id="UP000314982"/>
    </source>
</evidence>
<evidence type="ECO:0000313" key="1">
    <source>
        <dbReference type="Ensembl" id="ENSHHUP00000009199.1"/>
    </source>
</evidence>
<dbReference type="Ensembl" id="ENSHHUT00000009479.1">
    <property type="protein sequence ID" value="ENSHHUP00000009199.1"/>
    <property type="gene ID" value="ENSHHUG00000005602.1"/>
</dbReference>
<organism evidence="1 2">
    <name type="scientific">Hucho hucho</name>
    <name type="common">huchen</name>
    <dbReference type="NCBI Taxonomy" id="62062"/>
    <lineage>
        <taxon>Eukaryota</taxon>
        <taxon>Metazoa</taxon>
        <taxon>Chordata</taxon>
        <taxon>Craniata</taxon>
        <taxon>Vertebrata</taxon>
        <taxon>Euteleostomi</taxon>
        <taxon>Actinopterygii</taxon>
        <taxon>Neopterygii</taxon>
        <taxon>Teleostei</taxon>
        <taxon>Protacanthopterygii</taxon>
        <taxon>Salmoniformes</taxon>
        <taxon>Salmonidae</taxon>
        <taxon>Salmoninae</taxon>
        <taxon>Hucho</taxon>
    </lineage>
</organism>
<sequence length="104" mass="11719">IILRCVFGREWQTKPFKWPWCSISKIVKQKKQRGQIPLGGTALSSDAITIKPEQHGSQYPSTVTWEMMRSHEWGKGKHMDPPSFVSLSSKAIKSCAFSRGETPG</sequence>
<name>A0A4W5KB06_9TELE</name>
<accession>A0A4W5KB06</accession>
<reference evidence="2" key="1">
    <citation type="submission" date="2018-06" db="EMBL/GenBank/DDBJ databases">
        <title>Genome assembly of Danube salmon.</title>
        <authorList>
            <person name="Macqueen D.J."/>
            <person name="Gundappa M.K."/>
        </authorList>
    </citation>
    <scope>NUCLEOTIDE SEQUENCE [LARGE SCALE GENOMIC DNA]</scope>
</reference>